<dbReference type="Pfam" id="PF00615">
    <property type="entry name" value="RGS"/>
    <property type="match status" value="1"/>
</dbReference>
<dbReference type="AlphaFoldDB" id="A0A9P0VXE3"/>
<dbReference type="GO" id="GO:0005886">
    <property type="term" value="C:plasma membrane"/>
    <property type="evidence" value="ECO:0007669"/>
    <property type="project" value="TreeGrafter"/>
</dbReference>
<dbReference type="GO" id="GO:0008104">
    <property type="term" value="P:intracellular protein localization"/>
    <property type="evidence" value="ECO:0007669"/>
    <property type="project" value="TreeGrafter"/>
</dbReference>
<dbReference type="InterPro" id="IPR016137">
    <property type="entry name" value="RGS"/>
</dbReference>
<keyword evidence="2" id="KW-0472">Membrane</keyword>
<dbReference type="SMART" id="SM00315">
    <property type="entry name" value="RGS"/>
    <property type="match status" value="1"/>
</dbReference>
<feature type="compositionally biased region" description="Polar residues" evidence="1">
    <location>
        <begin position="137"/>
        <end position="147"/>
    </location>
</feature>
<keyword evidence="2" id="KW-1133">Transmembrane helix</keyword>
<reference evidence="4" key="1">
    <citation type="submission" date="2022-03" db="EMBL/GenBank/DDBJ databases">
        <authorList>
            <person name="Legras J.-L."/>
            <person name="Devillers H."/>
            <person name="Grondin C."/>
        </authorList>
    </citation>
    <scope>NUCLEOTIDE SEQUENCE</scope>
    <source>
        <strain evidence="4">CLIB 1423</strain>
    </source>
</reference>
<proteinExistence type="predicted"/>
<feature type="compositionally biased region" description="Polar residues" evidence="1">
    <location>
        <begin position="13"/>
        <end position="28"/>
    </location>
</feature>
<dbReference type="InterPro" id="IPR036305">
    <property type="entry name" value="RGS_sf"/>
</dbReference>
<organism evidence="4 5">
    <name type="scientific">[Candida] railenensis</name>
    <dbReference type="NCBI Taxonomy" id="45579"/>
    <lineage>
        <taxon>Eukaryota</taxon>
        <taxon>Fungi</taxon>
        <taxon>Dikarya</taxon>
        <taxon>Ascomycota</taxon>
        <taxon>Saccharomycotina</taxon>
        <taxon>Pichiomycetes</taxon>
        <taxon>Debaryomycetaceae</taxon>
        <taxon>Kurtzmaniella</taxon>
    </lineage>
</organism>
<protein>
    <recommendedName>
        <fullName evidence="3">RGS domain-containing protein</fullName>
    </recommendedName>
</protein>
<feature type="region of interest" description="Disordered" evidence="1">
    <location>
        <begin position="1"/>
        <end position="28"/>
    </location>
</feature>
<feature type="domain" description="RGS" evidence="3">
    <location>
        <begin position="355"/>
        <end position="450"/>
    </location>
</feature>
<dbReference type="InterPro" id="IPR044926">
    <property type="entry name" value="RGS_subdomain_2"/>
</dbReference>
<accession>A0A9P0VXE3</accession>
<feature type="region of interest" description="Disordered" evidence="1">
    <location>
        <begin position="129"/>
        <end position="189"/>
    </location>
</feature>
<feature type="transmembrane region" description="Helical" evidence="2">
    <location>
        <begin position="486"/>
        <end position="506"/>
    </location>
</feature>
<keyword evidence="5" id="KW-1185">Reference proteome</keyword>
<keyword evidence="2" id="KW-0812">Transmembrane</keyword>
<dbReference type="PROSITE" id="PS50132">
    <property type="entry name" value="RGS"/>
    <property type="match status" value="1"/>
</dbReference>
<gene>
    <name evidence="4" type="ORF">CLIB1423_03S05028</name>
</gene>
<dbReference type="OrthoDB" id="5584247at2759"/>
<dbReference type="Gene3D" id="1.10.167.10">
    <property type="entry name" value="Regulator of G-protein Signalling 4, domain 2"/>
    <property type="match status" value="1"/>
</dbReference>
<dbReference type="EMBL" id="CAKXYY010000003">
    <property type="protein sequence ID" value="CAH2351381.1"/>
    <property type="molecule type" value="Genomic_DNA"/>
</dbReference>
<feature type="transmembrane region" description="Helical" evidence="2">
    <location>
        <begin position="541"/>
        <end position="562"/>
    </location>
</feature>
<name>A0A9P0VXE3_9ASCO</name>
<evidence type="ECO:0000313" key="5">
    <source>
        <dbReference type="Proteomes" id="UP000837801"/>
    </source>
</evidence>
<sequence length="567" mass="64759">MKRPTFGEKNTSHHQQQQSTYNANFHSPSELNISTQRNKANEYHSSLNRLPTLGEILARKTESPVDLWSFYIFMKEHENAIDYLDFWLDVMGHLTLCKHYVQGLRESIVRSSVVHHKNVLQYQQNQNTNNQYQQQQPYKHSSLSRSHSAAGELDAYQSPTIPASSNYNRNSQNSSQRNSNPLSEQSKHKSLSSSLLLDMIINDHMLEETDSHRLSQFLRGDLSIDNNDPRIVELVEEYNREHENQPLPHPQFTQSPNYQTHLFDGEDLSIDRINTGGSSNGGKRVYSGTQLLDDYNVQQGDVSGDVAQEGGYVGRANVASIASSQPKIVNTSNTSSVPHTPVKTTINSALLEKLVKDTKAKPSGSSSNSFITRENLRESSHNLLLKYFVEDAEKKINIPRDLNSFILNSIEKEGRDDPDVFGGVRDYVFKLMENESYPKFLKTVAIQNITEVSSKVRMIAGLILLFFGFWIAYILLFLNYHKRIRAVCVVPFLIAFYLIVSSHYYLDPVLVFLGFSESFHSDQRLIKLKEKYVHRLLIKRAIFVVFLVILFTLILTLIFSLVPGHRL</sequence>
<feature type="transmembrane region" description="Helical" evidence="2">
    <location>
        <begin position="458"/>
        <end position="479"/>
    </location>
</feature>
<evidence type="ECO:0000256" key="1">
    <source>
        <dbReference type="SAM" id="MobiDB-lite"/>
    </source>
</evidence>
<evidence type="ECO:0000256" key="2">
    <source>
        <dbReference type="SAM" id="Phobius"/>
    </source>
</evidence>
<evidence type="ECO:0000313" key="4">
    <source>
        <dbReference type="EMBL" id="CAH2351381.1"/>
    </source>
</evidence>
<feature type="compositionally biased region" description="Low complexity" evidence="1">
    <location>
        <begin position="164"/>
        <end position="180"/>
    </location>
</feature>
<comment type="caution">
    <text evidence="4">The sequence shown here is derived from an EMBL/GenBank/DDBJ whole genome shotgun (WGS) entry which is preliminary data.</text>
</comment>
<dbReference type="PANTHER" id="PTHR13155:SF1">
    <property type="entry name" value="A-KINASE ANCHOR PROTEIN 10, MITOCHONDRIAL"/>
    <property type="match status" value="1"/>
</dbReference>
<dbReference type="SUPFAM" id="SSF48097">
    <property type="entry name" value="Regulator of G-protein signaling, RGS"/>
    <property type="match status" value="1"/>
</dbReference>
<evidence type="ECO:0000259" key="3">
    <source>
        <dbReference type="PROSITE" id="PS50132"/>
    </source>
</evidence>
<dbReference type="PANTHER" id="PTHR13155">
    <property type="entry name" value="A-KINASE ANCHOR PROTEINS"/>
    <property type="match status" value="1"/>
</dbReference>
<dbReference type="Proteomes" id="UP000837801">
    <property type="component" value="Unassembled WGS sequence"/>
</dbReference>
<dbReference type="InterPro" id="IPR052246">
    <property type="entry name" value="Cell_Polariz_PKAAnc"/>
</dbReference>